<evidence type="ECO:0000313" key="3">
    <source>
        <dbReference type="Proteomes" id="UP000679691"/>
    </source>
</evidence>
<keyword evidence="3" id="KW-1185">Reference proteome</keyword>
<protein>
    <submittedName>
        <fullName evidence="2">Exonuclease</fullName>
    </submittedName>
</protein>
<dbReference type="RefSeq" id="WP_353546243.1">
    <property type="nucleotide sequence ID" value="NZ_JAGKSB010000003.1"/>
</dbReference>
<feature type="domain" description="Metallo-beta-lactamase" evidence="1">
    <location>
        <begin position="26"/>
        <end position="148"/>
    </location>
</feature>
<comment type="caution">
    <text evidence="2">The sequence shown here is derived from an EMBL/GenBank/DDBJ whole genome shotgun (WGS) entry which is preliminary data.</text>
</comment>
<dbReference type="PANTHER" id="PTHR11203:SF49">
    <property type="entry name" value="BLL1145 PROTEIN"/>
    <property type="match status" value="1"/>
</dbReference>
<proteinExistence type="predicted"/>
<dbReference type="Pfam" id="PF12706">
    <property type="entry name" value="Lactamase_B_2"/>
    <property type="match status" value="1"/>
</dbReference>
<dbReference type="PANTHER" id="PTHR11203">
    <property type="entry name" value="CLEAVAGE AND POLYADENYLATION SPECIFICITY FACTOR FAMILY MEMBER"/>
    <property type="match status" value="1"/>
</dbReference>
<dbReference type="GO" id="GO:0004521">
    <property type="term" value="F:RNA endonuclease activity"/>
    <property type="evidence" value="ECO:0007669"/>
    <property type="project" value="TreeGrafter"/>
</dbReference>
<dbReference type="GO" id="GO:0004527">
    <property type="term" value="F:exonuclease activity"/>
    <property type="evidence" value="ECO:0007669"/>
    <property type="project" value="UniProtKB-KW"/>
</dbReference>
<dbReference type="AlphaFoldDB" id="A0A8T4H6S5"/>
<evidence type="ECO:0000259" key="1">
    <source>
        <dbReference type="Pfam" id="PF12706"/>
    </source>
</evidence>
<name>A0A8T4H6S5_9SPHI</name>
<dbReference type="InterPro" id="IPR036866">
    <property type="entry name" value="RibonucZ/Hydroxyglut_hydro"/>
</dbReference>
<dbReference type="EMBL" id="JAGKSB010000003">
    <property type="protein sequence ID" value="MBP3942762.1"/>
    <property type="molecule type" value="Genomic_DNA"/>
</dbReference>
<dbReference type="SUPFAM" id="SSF56281">
    <property type="entry name" value="Metallo-hydrolase/oxidoreductase"/>
    <property type="match status" value="1"/>
</dbReference>
<keyword evidence="2" id="KW-0269">Exonuclease</keyword>
<sequence>MSTILADFLVRTPEGYYCPYGDFYIDALQPVSQVVVSHAHGDHASPGHQQIFATAMTAAFMQHRYSSQPASSYQLKAFKEEFTLGGVAITFIPAGHILGSAQILMTYKGVKYLYTGDYKMQEDSTCEPLEIAQADVLITECTFADPSVEHPDPVAEIKKLQGRNSNIMLGTYALGKAQRLTALLNQHCPELRVLVHHGIMPFHKIYDSQLSEKMTYERYNRREMKQGEANKVYLVPPMTFNSYIRAKNVLRAFASGWKRLQSQNDISLYISDHVDWKDILQYIADVQPREIWTLHGDGRILQAYFENKLSVRDILEK</sequence>
<evidence type="ECO:0000313" key="2">
    <source>
        <dbReference type="EMBL" id="MBP3942762.1"/>
    </source>
</evidence>
<reference evidence="2" key="1">
    <citation type="submission" date="2021-03" db="EMBL/GenBank/DDBJ databases">
        <authorList>
            <person name="Lu T."/>
            <person name="Wang Q."/>
            <person name="Han X."/>
        </authorList>
    </citation>
    <scope>NUCLEOTIDE SEQUENCE</scope>
    <source>
        <strain evidence="2">WQ 2009</strain>
    </source>
</reference>
<dbReference type="InterPro" id="IPR001279">
    <property type="entry name" value="Metallo-B-lactamas"/>
</dbReference>
<dbReference type="Proteomes" id="UP000679691">
    <property type="component" value="Unassembled WGS sequence"/>
</dbReference>
<organism evidence="2 3">
    <name type="scientific">Rhinopithecimicrobium faecis</name>
    <dbReference type="NCBI Taxonomy" id="2820698"/>
    <lineage>
        <taxon>Bacteria</taxon>
        <taxon>Pseudomonadati</taxon>
        <taxon>Bacteroidota</taxon>
        <taxon>Sphingobacteriia</taxon>
        <taxon>Sphingobacteriales</taxon>
        <taxon>Sphingobacteriaceae</taxon>
        <taxon>Rhinopithecimicrobium</taxon>
    </lineage>
</organism>
<dbReference type="InterPro" id="IPR050698">
    <property type="entry name" value="MBL"/>
</dbReference>
<keyword evidence="2" id="KW-0378">Hydrolase</keyword>
<keyword evidence="2" id="KW-0540">Nuclease</keyword>
<gene>
    <name evidence="2" type="ORF">J5U18_04145</name>
</gene>
<dbReference type="Gene3D" id="3.60.15.10">
    <property type="entry name" value="Ribonuclease Z/Hydroxyacylglutathione hydrolase-like"/>
    <property type="match status" value="1"/>
</dbReference>
<accession>A0A8T4H6S5</accession>